<name>A0AAP0JU77_9MAGN</name>
<dbReference type="EMBL" id="JBBNAG010000004">
    <property type="protein sequence ID" value="KAK9139760.1"/>
    <property type="molecule type" value="Genomic_DNA"/>
</dbReference>
<dbReference type="Proteomes" id="UP001419268">
    <property type="component" value="Unassembled WGS sequence"/>
</dbReference>
<evidence type="ECO:0000313" key="2">
    <source>
        <dbReference type="Proteomes" id="UP001419268"/>
    </source>
</evidence>
<comment type="caution">
    <text evidence="1">The sequence shown here is derived from an EMBL/GenBank/DDBJ whole genome shotgun (WGS) entry which is preliminary data.</text>
</comment>
<accession>A0AAP0JU77</accession>
<gene>
    <name evidence="1" type="ORF">Scep_009441</name>
</gene>
<sequence>MSNPGTCLSTSSSNVIYLGLPASRGYSLVETMAEGRNKQSLHNTLESFSCSSSIVDPHVVEHIADDYCIRFPYHCRVALASERTRNTSRDLKNALFARLLVHEKAKKQKTNEHDDVIDVDEPMVETPLTFPPCSESISTSLENAYVPKCGVKTTDTCIGGDLIS</sequence>
<proteinExistence type="predicted"/>
<organism evidence="1 2">
    <name type="scientific">Stephania cephalantha</name>
    <dbReference type="NCBI Taxonomy" id="152367"/>
    <lineage>
        <taxon>Eukaryota</taxon>
        <taxon>Viridiplantae</taxon>
        <taxon>Streptophyta</taxon>
        <taxon>Embryophyta</taxon>
        <taxon>Tracheophyta</taxon>
        <taxon>Spermatophyta</taxon>
        <taxon>Magnoliopsida</taxon>
        <taxon>Ranunculales</taxon>
        <taxon>Menispermaceae</taxon>
        <taxon>Menispermoideae</taxon>
        <taxon>Cissampelideae</taxon>
        <taxon>Stephania</taxon>
    </lineage>
</organism>
<reference evidence="1 2" key="1">
    <citation type="submission" date="2024-01" db="EMBL/GenBank/DDBJ databases">
        <title>Genome assemblies of Stephania.</title>
        <authorList>
            <person name="Yang L."/>
        </authorList>
    </citation>
    <scope>NUCLEOTIDE SEQUENCE [LARGE SCALE GENOMIC DNA]</scope>
    <source>
        <strain evidence="1">JXDWG</strain>
        <tissue evidence="1">Leaf</tissue>
    </source>
</reference>
<evidence type="ECO:0000313" key="1">
    <source>
        <dbReference type="EMBL" id="KAK9139760.1"/>
    </source>
</evidence>
<dbReference type="AlphaFoldDB" id="A0AAP0JU77"/>
<keyword evidence="2" id="KW-1185">Reference proteome</keyword>
<protein>
    <submittedName>
        <fullName evidence="1">Uncharacterized protein</fullName>
    </submittedName>
</protein>